<evidence type="ECO:0000313" key="2">
    <source>
        <dbReference type="Proteomes" id="UP000296079"/>
    </source>
</evidence>
<dbReference type="AlphaFoldDB" id="A0AAF1D4J7"/>
<name>A0AAF1D4J7_CUPNH</name>
<dbReference type="RefSeq" id="WP_041688227.1">
    <property type="nucleotide sequence ID" value="NC_008314.1"/>
</dbReference>
<gene>
    <name evidence="1" type="ORF">E6A55_31200</name>
</gene>
<sequence length="244" mass="27402">MTRANIKEVFHWIGHRTAERRQAADGGYLYRTPENQSLAIALAVPLFSTADATYKGANLWEIDGFVETLESTCDHEAEALRSRLNRVRECWANSGDMELCRAHIDVLNEALLRRYEVARLRNLANAHEALARAAILSADANTPLPLHAISLDAKQPTEIRQPNTSTAAEASTWLSIARKIALEFIQRHREKGLAPGLQDVSDHVATALRSAAIYGHHRRPLSAAYIKRNALQGEWWKKNKPQRD</sequence>
<dbReference type="Proteomes" id="UP000296079">
    <property type="component" value="Chromosome 2"/>
</dbReference>
<protein>
    <submittedName>
        <fullName evidence="1">Uncharacterized protein</fullName>
    </submittedName>
</protein>
<evidence type="ECO:0000313" key="1">
    <source>
        <dbReference type="EMBL" id="QCC04933.1"/>
    </source>
</evidence>
<accession>A0AAF1D4J7</accession>
<organism evidence="1 2">
    <name type="scientific">Cupriavidus necator (strain ATCC 17699 / DSM 428 / KCTC 22496 / NCIMB 10442 / H16 / Stanier 337)</name>
    <name type="common">Ralstonia eutropha</name>
    <dbReference type="NCBI Taxonomy" id="381666"/>
    <lineage>
        <taxon>Bacteria</taxon>
        <taxon>Pseudomonadati</taxon>
        <taxon>Pseudomonadota</taxon>
        <taxon>Betaproteobacteria</taxon>
        <taxon>Burkholderiales</taxon>
        <taxon>Burkholderiaceae</taxon>
        <taxon>Cupriavidus</taxon>
    </lineage>
</organism>
<proteinExistence type="predicted"/>
<dbReference type="EMBL" id="CP039288">
    <property type="protein sequence ID" value="QCC04933.1"/>
    <property type="molecule type" value="Genomic_DNA"/>
</dbReference>
<reference evidence="1 2" key="1">
    <citation type="submission" date="2019-04" db="EMBL/GenBank/DDBJ databases">
        <title>Long-read de novo sequencing of Cupriavidus necator H16.</title>
        <authorList>
            <person name="Little G.T."/>
            <person name="Ehsaan M."/>
            <person name="Arenas-Lopez C."/>
            <person name="Jawed K."/>
            <person name="Winzer K."/>
            <person name="Kovacs K."/>
            <person name="Malys N."/>
            <person name="Minton N.P."/>
        </authorList>
    </citation>
    <scope>NUCLEOTIDE SEQUENCE [LARGE SCALE GENOMIC DNA]</scope>
    <source>
        <strain evidence="1 2">H16</strain>
    </source>
</reference>